<reference evidence="6" key="2">
    <citation type="submission" date="2023-06" db="EMBL/GenBank/DDBJ databases">
        <authorList>
            <consortium name="Lawrence Berkeley National Laboratory"/>
            <person name="Haridas S."/>
            <person name="Hensen N."/>
            <person name="Bonometti L."/>
            <person name="Westerberg I."/>
            <person name="Brannstrom I.O."/>
            <person name="Guillou S."/>
            <person name="Cros-Aarteil S."/>
            <person name="Calhoun S."/>
            <person name="Kuo A."/>
            <person name="Mondo S."/>
            <person name="Pangilinan J."/>
            <person name="Riley R."/>
            <person name="LaButti K."/>
            <person name="Andreopoulos B."/>
            <person name="Lipzen A."/>
            <person name="Chen C."/>
            <person name="Yanf M."/>
            <person name="Daum C."/>
            <person name="Ng V."/>
            <person name="Clum A."/>
            <person name="Steindorff A."/>
            <person name="Ohm R."/>
            <person name="Martin F."/>
            <person name="Silar P."/>
            <person name="Natvig D."/>
            <person name="Lalanne C."/>
            <person name="Gautier V."/>
            <person name="Ament-velasquez S.L."/>
            <person name="Kruys A."/>
            <person name="Hutchinson M.I."/>
            <person name="Powell A.J."/>
            <person name="Barry K."/>
            <person name="Miller A.N."/>
            <person name="Grigoriev I.V."/>
            <person name="Debuchy R."/>
            <person name="Gladieux P."/>
            <person name="Thoren M.H."/>
            <person name="Johannesson H."/>
        </authorList>
    </citation>
    <scope>NUCLEOTIDE SEQUENCE</scope>
    <source>
        <strain evidence="6">CBS 232.78</strain>
    </source>
</reference>
<dbReference type="GO" id="GO:0008483">
    <property type="term" value="F:transaminase activity"/>
    <property type="evidence" value="ECO:0007669"/>
    <property type="project" value="InterPro"/>
</dbReference>
<evidence type="ECO:0000256" key="1">
    <source>
        <dbReference type="ARBA" id="ARBA00001933"/>
    </source>
</evidence>
<evidence type="ECO:0000256" key="4">
    <source>
        <dbReference type="RuleBase" id="RU003560"/>
    </source>
</evidence>
<dbReference type="Proteomes" id="UP001285441">
    <property type="component" value="Unassembled WGS sequence"/>
</dbReference>
<sequence length="475" mass="51783">MGQLLSSPIITPPTPVLREKPASNDGGRDDDSNRDNDNLIPILDKAEGHFWFPKNGNKIIDACGGAGVACLGHGRPDVIASMVDQLKEYQYVSYTHFASKPVQDVSDWLVRSTDGKMQKVFLMCSGSEAVEAAIKLSREYFLWTGEPQRVNFITRWESYHGTTMGSLSASGHVARRAPFEPVLLGARFHKISSCNPYRQQLDGESDTDFVARKVAELKAEFQRLGPDTVAAVILEPVVGAALGCAPAVHGYLRAIKALCEQHGALLVLDEVMCGMGRTGTLHAWQHEDVTPDLQTIGKGFAGGYMPASALLVGSKVASAMQRSSGRVFTHGHTYQNHPVVAAAALKVQHIIEENGLLDNVQVQGRLLERVLRKRLGQHPHVGDIRGRGLFWGIEFVRDKATKEPFAPELQVAQRVYLAAMKKFRVLVYAGQGCAGNGRGDHVMVMPAYDISSRMVASIAERVACAVEDAFQDISA</sequence>
<dbReference type="Gene3D" id="3.90.1150.10">
    <property type="entry name" value="Aspartate Aminotransferase, domain 1"/>
    <property type="match status" value="1"/>
</dbReference>
<evidence type="ECO:0000256" key="3">
    <source>
        <dbReference type="ARBA" id="ARBA00022898"/>
    </source>
</evidence>
<dbReference type="Pfam" id="PF00202">
    <property type="entry name" value="Aminotran_3"/>
    <property type="match status" value="1"/>
</dbReference>
<dbReference type="FunFam" id="3.40.640.10:FF:000004">
    <property type="entry name" value="Acetylornithine aminotransferase"/>
    <property type="match status" value="1"/>
</dbReference>
<dbReference type="SUPFAM" id="SSF53383">
    <property type="entry name" value="PLP-dependent transferases"/>
    <property type="match status" value="1"/>
</dbReference>
<keyword evidence="3 4" id="KW-0663">Pyridoxal phosphate</keyword>
<keyword evidence="7" id="KW-1185">Reference proteome</keyword>
<comment type="similarity">
    <text evidence="2 4">Belongs to the class-III pyridoxal-phosphate-dependent aminotransferase family.</text>
</comment>
<feature type="region of interest" description="Disordered" evidence="5">
    <location>
        <begin position="1"/>
        <end position="39"/>
    </location>
</feature>
<reference evidence="6" key="1">
    <citation type="journal article" date="2023" name="Mol. Phylogenet. Evol.">
        <title>Genome-scale phylogeny and comparative genomics of the fungal order Sordariales.</title>
        <authorList>
            <person name="Hensen N."/>
            <person name="Bonometti L."/>
            <person name="Westerberg I."/>
            <person name="Brannstrom I.O."/>
            <person name="Guillou S."/>
            <person name="Cros-Aarteil S."/>
            <person name="Calhoun S."/>
            <person name="Haridas S."/>
            <person name="Kuo A."/>
            <person name="Mondo S."/>
            <person name="Pangilinan J."/>
            <person name="Riley R."/>
            <person name="LaButti K."/>
            <person name="Andreopoulos B."/>
            <person name="Lipzen A."/>
            <person name="Chen C."/>
            <person name="Yan M."/>
            <person name="Daum C."/>
            <person name="Ng V."/>
            <person name="Clum A."/>
            <person name="Steindorff A."/>
            <person name="Ohm R.A."/>
            <person name="Martin F."/>
            <person name="Silar P."/>
            <person name="Natvig D.O."/>
            <person name="Lalanne C."/>
            <person name="Gautier V."/>
            <person name="Ament-Velasquez S.L."/>
            <person name="Kruys A."/>
            <person name="Hutchinson M.I."/>
            <person name="Powell A.J."/>
            <person name="Barry K."/>
            <person name="Miller A.N."/>
            <person name="Grigoriev I.V."/>
            <person name="Debuchy R."/>
            <person name="Gladieux P."/>
            <person name="Hiltunen Thoren M."/>
            <person name="Johannesson H."/>
        </authorList>
    </citation>
    <scope>NUCLEOTIDE SEQUENCE</scope>
    <source>
        <strain evidence="6">CBS 232.78</strain>
    </source>
</reference>
<dbReference type="GO" id="GO:0030170">
    <property type="term" value="F:pyridoxal phosphate binding"/>
    <property type="evidence" value="ECO:0007669"/>
    <property type="project" value="InterPro"/>
</dbReference>
<dbReference type="InterPro" id="IPR015422">
    <property type="entry name" value="PyrdxlP-dep_Trfase_small"/>
</dbReference>
<feature type="compositionally biased region" description="Basic and acidic residues" evidence="5">
    <location>
        <begin position="17"/>
        <end position="37"/>
    </location>
</feature>
<dbReference type="NCBIfam" id="NF005685">
    <property type="entry name" value="PRK07483.1"/>
    <property type="match status" value="1"/>
</dbReference>
<organism evidence="6 7">
    <name type="scientific">Podospora didyma</name>
    <dbReference type="NCBI Taxonomy" id="330526"/>
    <lineage>
        <taxon>Eukaryota</taxon>
        <taxon>Fungi</taxon>
        <taxon>Dikarya</taxon>
        <taxon>Ascomycota</taxon>
        <taxon>Pezizomycotina</taxon>
        <taxon>Sordariomycetes</taxon>
        <taxon>Sordariomycetidae</taxon>
        <taxon>Sordariales</taxon>
        <taxon>Podosporaceae</taxon>
        <taxon>Podospora</taxon>
    </lineage>
</organism>
<dbReference type="PANTHER" id="PTHR43094:SF1">
    <property type="entry name" value="AMINOTRANSFERASE CLASS-III"/>
    <property type="match status" value="1"/>
</dbReference>
<evidence type="ECO:0000256" key="2">
    <source>
        <dbReference type="ARBA" id="ARBA00008954"/>
    </source>
</evidence>
<proteinExistence type="inferred from homology"/>
<dbReference type="AlphaFoldDB" id="A0AAE0N972"/>
<gene>
    <name evidence="6" type="ORF">B0H63DRAFT_278777</name>
</gene>
<dbReference type="InterPro" id="IPR005814">
    <property type="entry name" value="Aminotrans_3"/>
</dbReference>
<evidence type="ECO:0000313" key="7">
    <source>
        <dbReference type="Proteomes" id="UP001285441"/>
    </source>
</evidence>
<protein>
    <submittedName>
        <fullName evidence="6">Pyridoxal phosphate-dependent transferase</fullName>
    </submittedName>
</protein>
<dbReference type="InterPro" id="IPR015421">
    <property type="entry name" value="PyrdxlP-dep_Trfase_major"/>
</dbReference>
<dbReference type="CDD" id="cd00610">
    <property type="entry name" value="OAT_like"/>
    <property type="match status" value="1"/>
</dbReference>
<name>A0AAE0N972_9PEZI</name>
<dbReference type="GO" id="GO:0005829">
    <property type="term" value="C:cytosol"/>
    <property type="evidence" value="ECO:0007669"/>
    <property type="project" value="TreeGrafter"/>
</dbReference>
<dbReference type="EMBL" id="JAULSW010000007">
    <property type="protein sequence ID" value="KAK3375416.1"/>
    <property type="molecule type" value="Genomic_DNA"/>
</dbReference>
<keyword evidence="6" id="KW-0808">Transferase</keyword>
<comment type="caution">
    <text evidence="6">The sequence shown here is derived from an EMBL/GenBank/DDBJ whole genome shotgun (WGS) entry which is preliminary data.</text>
</comment>
<accession>A0AAE0N972</accession>
<comment type="cofactor">
    <cofactor evidence="1">
        <name>pyridoxal 5'-phosphate</name>
        <dbReference type="ChEBI" id="CHEBI:597326"/>
    </cofactor>
</comment>
<evidence type="ECO:0000313" key="6">
    <source>
        <dbReference type="EMBL" id="KAK3375416.1"/>
    </source>
</evidence>
<evidence type="ECO:0000256" key="5">
    <source>
        <dbReference type="SAM" id="MobiDB-lite"/>
    </source>
</evidence>
<dbReference type="Gene3D" id="3.40.640.10">
    <property type="entry name" value="Type I PLP-dependent aspartate aminotransferase-like (Major domain)"/>
    <property type="match status" value="1"/>
</dbReference>
<dbReference type="InterPro" id="IPR015424">
    <property type="entry name" value="PyrdxlP-dep_Trfase"/>
</dbReference>
<dbReference type="PANTHER" id="PTHR43094">
    <property type="entry name" value="AMINOTRANSFERASE"/>
    <property type="match status" value="1"/>
</dbReference>